<name>A0A831RTE4_9GAMM</name>
<dbReference type="InterPro" id="IPR010865">
    <property type="entry name" value="DUF1499"/>
</dbReference>
<organism evidence="1">
    <name type="scientific">Thiolapillus brandeum</name>
    <dbReference type="NCBI Taxonomy" id="1076588"/>
    <lineage>
        <taxon>Bacteria</taxon>
        <taxon>Pseudomonadati</taxon>
        <taxon>Pseudomonadota</taxon>
        <taxon>Gammaproteobacteria</taxon>
        <taxon>Chromatiales</taxon>
        <taxon>Sedimenticolaceae</taxon>
        <taxon>Thiolapillus</taxon>
    </lineage>
</organism>
<protein>
    <submittedName>
        <fullName evidence="1">DUF1499 domain-containing protein</fullName>
    </submittedName>
</protein>
<gene>
    <name evidence="1" type="ORF">ENJ12_02340</name>
</gene>
<dbReference type="PANTHER" id="PTHR34801">
    <property type="entry name" value="EXPRESSED PROTEIN"/>
    <property type="match status" value="1"/>
</dbReference>
<dbReference type="PIRSF" id="PIRSF026426">
    <property type="entry name" value="DUF1499"/>
    <property type="match status" value="1"/>
</dbReference>
<proteinExistence type="predicted"/>
<dbReference type="Pfam" id="PF07386">
    <property type="entry name" value="DUF1499"/>
    <property type="match status" value="1"/>
</dbReference>
<dbReference type="AlphaFoldDB" id="A0A831RTE4"/>
<evidence type="ECO:0000313" key="1">
    <source>
        <dbReference type="EMBL" id="HEC05662.1"/>
    </source>
</evidence>
<dbReference type="Proteomes" id="UP000886339">
    <property type="component" value="Unassembled WGS sequence"/>
</dbReference>
<dbReference type="PANTHER" id="PTHR34801:SF6">
    <property type="entry name" value="SLL1620 PROTEIN"/>
    <property type="match status" value="1"/>
</dbReference>
<dbReference type="EMBL" id="DRLF01000092">
    <property type="protein sequence ID" value="HEC05662.1"/>
    <property type="molecule type" value="Genomic_DNA"/>
</dbReference>
<sequence>MKTFLVLVFAALAVCLFFIYLSITAKAPNAGLVDGRLKPCPDTPNCVSSESGTADSHRVDPLSFGGPPEQAWNELKKTLAAMGGVIVAEQADYLHVAFTSRIFRFVDDMEFRLVSSEPLIHLRSASRVGHSDLGVNRKRVDRLREKFAEAMLKN</sequence>
<accession>A0A831RTE4</accession>
<reference evidence="1" key="1">
    <citation type="journal article" date="2020" name="mSystems">
        <title>Genome- and Community-Level Interaction Insights into Carbon Utilization and Element Cycling Functions of Hydrothermarchaeota in Hydrothermal Sediment.</title>
        <authorList>
            <person name="Zhou Z."/>
            <person name="Liu Y."/>
            <person name="Xu W."/>
            <person name="Pan J."/>
            <person name="Luo Z.H."/>
            <person name="Li M."/>
        </authorList>
    </citation>
    <scope>NUCLEOTIDE SEQUENCE [LARGE SCALE GENOMIC DNA]</scope>
    <source>
        <strain evidence="1">HyVt-458</strain>
    </source>
</reference>
<comment type="caution">
    <text evidence="1">The sequence shown here is derived from an EMBL/GenBank/DDBJ whole genome shotgun (WGS) entry which is preliminary data.</text>
</comment>